<organism evidence="1 2">
    <name type="scientific">Legionella busanensis</name>
    <dbReference type="NCBI Taxonomy" id="190655"/>
    <lineage>
        <taxon>Bacteria</taxon>
        <taxon>Pseudomonadati</taxon>
        <taxon>Pseudomonadota</taxon>
        <taxon>Gammaproteobacteria</taxon>
        <taxon>Legionellales</taxon>
        <taxon>Legionellaceae</taxon>
        <taxon>Legionella</taxon>
    </lineage>
</organism>
<reference evidence="1 2" key="1">
    <citation type="submission" date="2018-06" db="EMBL/GenBank/DDBJ databases">
        <authorList>
            <consortium name="Pathogen Informatics"/>
            <person name="Doyle S."/>
        </authorList>
    </citation>
    <scope>NUCLEOTIDE SEQUENCE [LARGE SCALE GENOMIC DNA]</scope>
    <source>
        <strain evidence="1 2">NCTC13316</strain>
    </source>
</reference>
<proteinExistence type="predicted"/>
<keyword evidence="2" id="KW-1185">Reference proteome</keyword>
<accession>A0A378JIU9</accession>
<dbReference type="SUPFAM" id="SSF89447">
    <property type="entry name" value="AbrB/MazE/MraZ-like"/>
    <property type="match status" value="1"/>
</dbReference>
<dbReference type="Gene3D" id="2.10.260.10">
    <property type="match status" value="1"/>
</dbReference>
<dbReference type="AlphaFoldDB" id="A0A378JIU9"/>
<dbReference type="Proteomes" id="UP000254794">
    <property type="component" value="Unassembled WGS sequence"/>
</dbReference>
<dbReference type="RefSeq" id="WP_115330654.1">
    <property type="nucleotide sequence ID" value="NZ_CAAAHP010000001.1"/>
</dbReference>
<dbReference type="InterPro" id="IPR037914">
    <property type="entry name" value="SpoVT-AbrB_sf"/>
</dbReference>
<name>A0A378JIU9_9GAMM</name>
<dbReference type="EMBL" id="UGOD01000001">
    <property type="protein sequence ID" value="STX50987.1"/>
    <property type="molecule type" value="Genomic_DNA"/>
</dbReference>
<evidence type="ECO:0000313" key="1">
    <source>
        <dbReference type="EMBL" id="STX50987.1"/>
    </source>
</evidence>
<dbReference type="OrthoDB" id="9795766at2"/>
<gene>
    <name evidence="1" type="ORF">NCTC13316_01076</name>
</gene>
<protein>
    <submittedName>
        <fullName evidence="1">Growth regulator</fullName>
    </submittedName>
</protein>
<sequence>MKIHTKIQKWGNGLALRIGGPMREIPRLKAGTEVDVEITEEGFTVVKSTKRKHFPFKEADLIKGLSAETAHADLLDIPSPNEVE</sequence>
<evidence type="ECO:0000313" key="2">
    <source>
        <dbReference type="Proteomes" id="UP000254794"/>
    </source>
</evidence>